<organism evidence="1 2">
    <name type="scientific">Bogoriella caseilytica</name>
    <dbReference type="NCBI Taxonomy" id="56055"/>
    <lineage>
        <taxon>Bacteria</taxon>
        <taxon>Bacillati</taxon>
        <taxon>Actinomycetota</taxon>
        <taxon>Actinomycetes</taxon>
        <taxon>Micrococcales</taxon>
        <taxon>Bogoriellaceae</taxon>
        <taxon>Bogoriella</taxon>
    </lineage>
</organism>
<sequence>MVTMTSPAETAPTPRLLALRDAVREIERHAADRGWDGEVTASVFALVRTTDALSATPDLAGELPETALAEAASDPEHLTSIEQDGLPEATTLEELLAQLAWPEQVDGAAVVVERLMVPPEAEQGLPQDPEEAMAALMAHPDRTDVRLAAGVLRTGESWCAVRSRSHDTDDEVAGSPEAVPGLVEALRATFR</sequence>
<dbReference type="NCBIfam" id="NF040618">
    <property type="entry name" value="PPA1309_fam"/>
    <property type="match status" value="1"/>
</dbReference>
<keyword evidence="2" id="KW-1185">Reference proteome</keyword>
<dbReference type="Proteomes" id="UP000280668">
    <property type="component" value="Unassembled WGS sequence"/>
</dbReference>
<accession>A0A3N2BAE9</accession>
<gene>
    <name evidence="1" type="ORF">EDD31_0390</name>
</gene>
<reference evidence="1 2" key="1">
    <citation type="submission" date="2018-11" db="EMBL/GenBank/DDBJ databases">
        <title>Sequencing the genomes of 1000 actinobacteria strains.</title>
        <authorList>
            <person name="Klenk H.-P."/>
        </authorList>
    </citation>
    <scope>NUCLEOTIDE SEQUENCE [LARGE SCALE GENOMIC DNA]</scope>
    <source>
        <strain evidence="1 2">DSM 11294</strain>
    </source>
</reference>
<protein>
    <submittedName>
        <fullName evidence="1">Uncharacterized protein</fullName>
    </submittedName>
</protein>
<evidence type="ECO:0000313" key="1">
    <source>
        <dbReference type="EMBL" id="ROR72044.1"/>
    </source>
</evidence>
<proteinExistence type="predicted"/>
<dbReference type="InterPro" id="IPR047681">
    <property type="entry name" value="PPA1309-like"/>
</dbReference>
<comment type="caution">
    <text evidence="1">The sequence shown here is derived from an EMBL/GenBank/DDBJ whole genome shotgun (WGS) entry which is preliminary data.</text>
</comment>
<dbReference type="EMBL" id="RKHK01000001">
    <property type="protein sequence ID" value="ROR72044.1"/>
    <property type="molecule type" value="Genomic_DNA"/>
</dbReference>
<evidence type="ECO:0000313" key="2">
    <source>
        <dbReference type="Proteomes" id="UP000280668"/>
    </source>
</evidence>
<dbReference type="AlphaFoldDB" id="A0A3N2BAE9"/>
<name>A0A3N2BAE9_9MICO</name>